<evidence type="ECO:0000256" key="7">
    <source>
        <dbReference type="SAM" id="MobiDB-lite"/>
    </source>
</evidence>
<feature type="active site" description="Proton donor" evidence="6">
    <location>
        <position position="117"/>
    </location>
</feature>
<dbReference type="PROSITE" id="PS00373">
    <property type="entry name" value="GART"/>
    <property type="match status" value="1"/>
</dbReference>
<dbReference type="CDD" id="cd08645">
    <property type="entry name" value="FMT_core_GART"/>
    <property type="match status" value="1"/>
</dbReference>
<dbReference type="InterPro" id="IPR004607">
    <property type="entry name" value="GART"/>
</dbReference>
<dbReference type="EMBL" id="PVTX01000004">
    <property type="protein sequence ID" value="PRZ07704.1"/>
    <property type="molecule type" value="Genomic_DNA"/>
</dbReference>
<gene>
    <name evidence="6" type="primary">purN</name>
    <name evidence="9" type="ORF">BCL65_104147</name>
</gene>
<evidence type="ECO:0000256" key="5">
    <source>
        <dbReference type="ARBA" id="ARBA00047664"/>
    </source>
</evidence>
<dbReference type="Pfam" id="PF00551">
    <property type="entry name" value="Formyl_trans_N"/>
    <property type="match status" value="1"/>
</dbReference>
<dbReference type="EC" id="2.1.2.2" evidence="6"/>
<evidence type="ECO:0000256" key="6">
    <source>
        <dbReference type="HAMAP-Rule" id="MF_01930"/>
    </source>
</evidence>
<feature type="region of interest" description="Disordered" evidence="7">
    <location>
        <begin position="206"/>
        <end position="235"/>
    </location>
</feature>
<accession>A0ABX5EHM4</accession>
<comment type="caution">
    <text evidence="6">Lacks conserved residue(s) required for the propagation of feature annotation.</text>
</comment>
<reference evidence="9 10" key="1">
    <citation type="submission" date="2018-03" db="EMBL/GenBank/DDBJ databases">
        <title>Comparative analysis of microorganisms from saline springs in Andes Mountain Range, Colombia.</title>
        <authorList>
            <person name="Rubin E."/>
        </authorList>
    </citation>
    <scope>NUCLEOTIDE SEQUENCE [LARGE SCALE GENOMIC DNA]</scope>
    <source>
        <strain evidence="9 10">CG 23</strain>
    </source>
</reference>
<dbReference type="HAMAP" id="MF_01930">
    <property type="entry name" value="PurN"/>
    <property type="match status" value="1"/>
</dbReference>
<comment type="pathway">
    <text evidence="1 6">Purine metabolism; IMP biosynthesis via de novo pathway; N(2)-formyl-N(1)-(5-phospho-D-ribosyl)glycinamide from N(1)-(5-phospho-D-ribosyl)glycinamide (10-formyl THF route): step 1/1.</text>
</comment>
<dbReference type="PANTHER" id="PTHR43369">
    <property type="entry name" value="PHOSPHORIBOSYLGLYCINAMIDE FORMYLTRANSFERASE"/>
    <property type="match status" value="1"/>
</dbReference>
<dbReference type="Proteomes" id="UP000239895">
    <property type="component" value="Unassembled WGS sequence"/>
</dbReference>
<evidence type="ECO:0000256" key="3">
    <source>
        <dbReference type="ARBA" id="ARBA00022755"/>
    </source>
</evidence>
<keyword evidence="3 6" id="KW-0658">Purine biosynthesis</keyword>
<feature type="domain" description="Formyl transferase N-terminal" evidence="8">
    <location>
        <begin position="11"/>
        <end position="195"/>
    </location>
</feature>
<feature type="site" description="Raises pKa of active site His" evidence="6">
    <location>
        <position position="158"/>
    </location>
</feature>
<evidence type="ECO:0000256" key="2">
    <source>
        <dbReference type="ARBA" id="ARBA00022679"/>
    </source>
</evidence>
<proteinExistence type="inferred from homology"/>
<dbReference type="PANTHER" id="PTHR43369:SF2">
    <property type="entry name" value="PHOSPHORIBOSYLGLYCINAMIDE FORMYLTRANSFERASE"/>
    <property type="match status" value="1"/>
</dbReference>
<keyword evidence="2 6" id="KW-0808">Transferase</keyword>
<feature type="binding site" evidence="6">
    <location>
        <begin position="98"/>
        <end position="101"/>
    </location>
    <ligand>
        <name>(6R)-10-formyltetrahydrofolate</name>
        <dbReference type="ChEBI" id="CHEBI:195366"/>
    </ligand>
</feature>
<dbReference type="InterPro" id="IPR001555">
    <property type="entry name" value="GART_AS"/>
</dbReference>
<keyword evidence="10" id="KW-1185">Reference proteome</keyword>
<dbReference type="NCBIfam" id="TIGR00639">
    <property type="entry name" value="PurN"/>
    <property type="match status" value="1"/>
</dbReference>
<protein>
    <recommendedName>
        <fullName evidence="6">Phosphoribosylglycinamide formyltransferase</fullName>
        <ecNumber evidence="6">2.1.2.2</ecNumber>
    </recommendedName>
    <alternativeName>
        <fullName evidence="6">5'-phosphoribosylglycinamide transformylase</fullName>
    </alternativeName>
    <alternativeName>
        <fullName evidence="6">GAR transformylase</fullName>
        <shortName evidence="6">GART</shortName>
    </alternativeName>
</protein>
<dbReference type="SUPFAM" id="SSF53328">
    <property type="entry name" value="Formyltransferase"/>
    <property type="match status" value="1"/>
</dbReference>
<dbReference type="InterPro" id="IPR002376">
    <property type="entry name" value="Formyl_transf_N"/>
</dbReference>
<feature type="binding site" evidence="6">
    <location>
        <position position="115"/>
    </location>
    <ligand>
        <name>(6R)-10-formyltetrahydrofolate</name>
        <dbReference type="ChEBI" id="CHEBI:195366"/>
    </ligand>
</feature>
<feature type="binding site" evidence="6">
    <location>
        <position position="68"/>
    </location>
    <ligand>
        <name>(6R)-10-formyltetrahydrofolate</name>
        <dbReference type="ChEBI" id="CHEBI:195366"/>
    </ligand>
</feature>
<evidence type="ECO:0000256" key="1">
    <source>
        <dbReference type="ARBA" id="ARBA00005054"/>
    </source>
</evidence>
<evidence type="ECO:0000313" key="9">
    <source>
        <dbReference type="EMBL" id="PRZ07704.1"/>
    </source>
</evidence>
<comment type="catalytic activity">
    <reaction evidence="5 6">
        <text>N(1)-(5-phospho-beta-D-ribosyl)glycinamide + (6R)-10-formyltetrahydrofolate = N(2)-formyl-N(1)-(5-phospho-beta-D-ribosyl)glycinamide + (6S)-5,6,7,8-tetrahydrofolate + H(+)</text>
        <dbReference type="Rhea" id="RHEA:15053"/>
        <dbReference type="ChEBI" id="CHEBI:15378"/>
        <dbReference type="ChEBI" id="CHEBI:57453"/>
        <dbReference type="ChEBI" id="CHEBI:143788"/>
        <dbReference type="ChEBI" id="CHEBI:147286"/>
        <dbReference type="ChEBI" id="CHEBI:195366"/>
        <dbReference type="EC" id="2.1.2.2"/>
    </reaction>
</comment>
<dbReference type="RefSeq" id="WP_207767688.1">
    <property type="nucleotide sequence ID" value="NZ_PVTX01000004.1"/>
</dbReference>
<dbReference type="InterPro" id="IPR036477">
    <property type="entry name" value="Formyl_transf_N_sf"/>
</dbReference>
<evidence type="ECO:0000259" key="8">
    <source>
        <dbReference type="Pfam" id="PF00551"/>
    </source>
</evidence>
<evidence type="ECO:0000313" key="10">
    <source>
        <dbReference type="Proteomes" id="UP000239895"/>
    </source>
</evidence>
<name>A0ABX5EHM4_9MICO</name>
<evidence type="ECO:0000256" key="4">
    <source>
        <dbReference type="ARBA" id="ARBA00038440"/>
    </source>
</evidence>
<comment type="function">
    <text evidence="6">Catalyzes the transfer of a formyl group from 10-formyltetrahydrofolate to 5-phospho-ribosyl-glycinamide (GAR), producing 5-phospho-ribosyl-N-formylglycinamide (FGAR) and tetrahydrofolate.</text>
</comment>
<organism evidence="9 10">
    <name type="scientific">Isoptericola halotolerans</name>
    <dbReference type="NCBI Taxonomy" id="300560"/>
    <lineage>
        <taxon>Bacteria</taxon>
        <taxon>Bacillati</taxon>
        <taxon>Actinomycetota</taxon>
        <taxon>Actinomycetes</taxon>
        <taxon>Micrococcales</taxon>
        <taxon>Promicromonosporaceae</taxon>
        <taxon>Isoptericola</taxon>
    </lineage>
</organism>
<dbReference type="Gene3D" id="3.40.50.170">
    <property type="entry name" value="Formyl transferase, N-terminal domain"/>
    <property type="match status" value="1"/>
</dbReference>
<comment type="similarity">
    <text evidence="4 6">Belongs to the GART family.</text>
</comment>
<sequence length="235" mass="24541">MTGICPPPRGRFAVVGSGTGTTASRLLDAVDDGTIPADVAVVVGNNSRSGILTRARDRGVRTFHLSGKTHPEPDMLDAAMLDALDAAGTDLVVLAGYMKLLGPRVLERFKGAVLNTHPALLPAYGGVGMYGDRVHAAVLADGATRTGATVHQVTAVYDEGPIVAQREVEIRPDDDVEQLRARVQAAEKSLLVDVVAAWFTDAAPPASGVAGDQASGLMRESLRRDRTASPPSARA</sequence>
<comment type="caution">
    <text evidence="9">The sequence shown here is derived from an EMBL/GenBank/DDBJ whole genome shotgun (WGS) entry which is preliminary data.</text>
</comment>